<keyword evidence="3" id="KW-1185">Reference proteome</keyword>
<evidence type="ECO:0000313" key="2">
    <source>
        <dbReference type="EMBL" id="KAF2737202.1"/>
    </source>
</evidence>
<gene>
    <name evidence="2" type="ORF">EJ04DRAFT_561838</name>
</gene>
<dbReference type="AlphaFoldDB" id="A0A9P4V2A0"/>
<dbReference type="EMBL" id="ML996118">
    <property type="protein sequence ID" value="KAF2737202.1"/>
    <property type="molecule type" value="Genomic_DNA"/>
</dbReference>
<name>A0A9P4V2A0_9PLEO</name>
<protein>
    <submittedName>
        <fullName evidence="2">Uncharacterized protein</fullName>
    </submittedName>
</protein>
<proteinExistence type="predicted"/>
<organism evidence="2 3">
    <name type="scientific">Polyplosphaeria fusca</name>
    <dbReference type="NCBI Taxonomy" id="682080"/>
    <lineage>
        <taxon>Eukaryota</taxon>
        <taxon>Fungi</taxon>
        <taxon>Dikarya</taxon>
        <taxon>Ascomycota</taxon>
        <taxon>Pezizomycotina</taxon>
        <taxon>Dothideomycetes</taxon>
        <taxon>Pleosporomycetidae</taxon>
        <taxon>Pleosporales</taxon>
        <taxon>Tetraplosphaeriaceae</taxon>
        <taxon>Polyplosphaeria</taxon>
    </lineage>
</organism>
<evidence type="ECO:0000313" key="3">
    <source>
        <dbReference type="Proteomes" id="UP000799444"/>
    </source>
</evidence>
<dbReference type="Proteomes" id="UP000799444">
    <property type="component" value="Unassembled WGS sequence"/>
</dbReference>
<reference evidence="2" key="1">
    <citation type="journal article" date="2020" name="Stud. Mycol.">
        <title>101 Dothideomycetes genomes: a test case for predicting lifestyles and emergence of pathogens.</title>
        <authorList>
            <person name="Haridas S."/>
            <person name="Albert R."/>
            <person name="Binder M."/>
            <person name="Bloem J."/>
            <person name="Labutti K."/>
            <person name="Salamov A."/>
            <person name="Andreopoulos B."/>
            <person name="Baker S."/>
            <person name="Barry K."/>
            <person name="Bills G."/>
            <person name="Bluhm B."/>
            <person name="Cannon C."/>
            <person name="Castanera R."/>
            <person name="Culley D."/>
            <person name="Daum C."/>
            <person name="Ezra D."/>
            <person name="Gonzalez J."/>
            <person name="Henrissat B."/>
            <person name="Kuo A."/>
            <person name="Liang C."/>
            <person name="Lipzen A."/>
            <person name="Lutzoni F."/>
            <person name="Magnuson J."/>
            <person name="Mondo S."/>
            <person name="Nolan M."/>
            <person name="Ohm R."/>
            <person name="Pangilinan J."/>
            <person name="Park H.-J."/>
            <person name="Ramirez L."/>
            <person name="Alfaro M."/>
            <person name="Sun H."/>
            <person name="Tritt A."/>
            <person name="Yoshinaga Y."/>
            <person name="Zwiers L.-H."/>
            <person name="Turgeon B."/>
            <person name="Goodwin S."/>
            <person name="Spatafora J."/>
            <person name="Crous P."/>
            <person name="Grigoriev I."/>
        </authorList>
    </citation>
    <scope>NUCLEOTIDE SEQUENCE</scope>
    <source>
        <strain evidence="2">CBS 125425</strain>
    </source>
</reference>
<feature type="region of interest" description="Disordered" evidence="1">
    <location>
        <begin position="48"/>
        <end position="78"/>
    </location>
</feature>
<sequence>MFSLPESLSFRGKSTESTSSSSSSRPKRSGTDAETKALLKMYDDFVVPGELDEDSGSKSQDEDYDDWDEARKRLPQDPGLLSAAHLNRLLRSDKTELDKYVQRMMKGEEEVNDRVLKRAQKAEQKQTFFNRGSGALRVQYQETVFDAEHEIVAANPKGEKSRRK</sequence>
<evidence type="ECO:0000256" key="1">
    <source>
        <dbReference type="SAM" id="MobiDB-lite"/>
    </source>
</evidence>
<feature type="region of interest" description="Disordered" evidence="1">
    <location>
        <begin position="1"/>
        <end position="34"/>
    </location>
</feature>
<feature type="compositionally biased region" description="Low complexity" evidence="1">
    <location>
        <begin position="9"/>
        <end position="24"/>
    </location>
</feature>
<accession>A0A9P4V2A0</accession>
<comment type="caution">
    <text evidence="2">The sequence shown here is derived from an EMBL/GenBank/DDBJ whole genome shotgun (WGS) entry which is preliminary data.</text>
</comment>